<sequence>MGTLTGFAPNTNGLHYPNSWPSEPDITIATPFGSIPIGDASNGLCGGMAFAAADLFVAKRLPPGTSDNPPAGSPAFDYIVRRLIDSFNIPAGVAQYYEWMVLGRADVGFGLVIHGTSYRTVEEELPKLRRTIDQGSPCPLGLILVNSTNPADLGKNHQVLAYAYDDSGSTTTVSVYDSNVPDTEVTITFSTAHPERGTTFAYSGNEAELFGFFTVPYRPSDPNPLFDMNVRR</sequence>
<evidence type="ECO:0000313" key="2">
    <source>
        <dbReference type="Proteomes" id="UP000474967"/>
    </source>
</evidence>
<gene>
    <name evidence="1" type="ORF">G3T36_15655</name>
</gene>
<evidence type="ECO:0008006" key="3">
    <source>
        <dbReference type="Google" id="ProtNLM"/>
    </source>
</evidence>
<dbReference type="RefSeq" id="WP_163290771.1">
    <property type="nucleotide sequence ID" value="NZ_JAAGWY010000004.1"/>
</dbReference>
<reference evidence="1 2" key="1">
    <citation type="journal article" date="2014" name="J. Microbiol.">
        <title>Diaminobutyricibacter tongyongensis gen. nov., sp. nov. and Homoserinibacter gongjuensis gen. nov., sp. nov. belong to the family Microbacteriaceae.</title>
        <authorList>
            <person name="Kim S.J."/>
            <person name="Ahn J.H."/>
            <person name="Weon H.Y."/>
            <person name="Hamada M."/>
            <person name="Suzuki K."/>
            <person name="Kwon S.W."/>
        </authorList>
    </citation>
    <scope>NUCLEOTIDE SEQUENCE [LARGE SCALE GENOMIC DNA]</scope>
    <source>
        <strain evidence="1 2">NBRC 108724</strain>
    </source>
</reference>
<keyword evidence="2" id="KW-1185">Reference proteome</keyword>
<proteinExistence type="predicted"/>
<protein>
    <recommendedName>
        <fullName evidence="3">Peptidase C39-like domain-containing protein</fullName>
    </recommendedName>
</protein>
<accession>A0A6L9Y1L7</accession>
<evidence type="ECO:0000313" key="1">
    <source>
        <dbReference type="EMBL" id="NEN07297.1"/>
    </source>
</evidence>
<organism evidence="1 2">
    <name type="scientific">Leifsonia tongyongensis</name>
    <dbReference type="NCBI Taxonomy" id="1268043"/>
    <lineage>
        <taxon>Bacteria</taxon>
        <taxon>Bacillati</taxon>
        <taxon>Actinomycetota</taxon>
        <taxon>Actinomycetes</taxon>
        <taxon>Micrococcales</taxon>
        <taxon>Microbacteriaceae</taxon>
        <taxon>Leifsonia</taxon>
    </lineage>
</organism>
<dbReference type="AlphaFoldDB" id="A0A6L9Y1L7"/>
<name>A0A6L9Y1L7_9MICO</name>
<comment type="caution">
    <text evidence="1">The sequence shown here is derived from an EMBL/GenBank/DDBJ whole genome shotgun (WGS) entry which is preliminary data.</text>
</comment>
<dbReference type="Proteomes" id="UP000474967">
    <property type="component" value="Unassembled WGS sequence"/>
</dbReference>
<dbReference type="EMBL" id="JAAGWY010000004">
    <property type="protein sequence ID" value="NEN07297.1"/>
    <property type="molecule type" value="Genomic_DNA"/>
</dbReference>